<organism evidence="2 3">
    <name type="scientific">Mycena chlorophos</name>
    <name type="common">Agaric fungus</name>
    <name type="synonym">Agaricus chlorophos</name>
    <dbReference type="NCBI Taxonomy" id="658473"/>
    <lineage>
        <taxon>Eukaryota</taxon>
        <taxon>Fungi</taxon>
        <taxon>Dikarya</taxon>
        <taxon>Basidiomycota</taxon>
        <taxon>Agaricomycotina</taxon>
        <taxon>Agaricomycetes</taxon>
        <taxon>Agaricomycetidae</taxon>
        <taxon>Agaricales</taxon>
        <taxon>Marasmiineae</taxon>
        <taxon>Mycenaceae</taxon>
        <taxon>Mycena</taxon>
    </lineage>
</organism>
<protein>
    <submittedName>
        <fullName evidence="2">Uncharacterized protein</fullName>
    </submittedName>
</protein>
<feature type="region of interest" description="Disordered" evidence="1">
    <location>
        <begin position="1"/>
        <end position="52"/>
    </location>
</feature>
<reference evidence="2" key="1">
    <citation type="submission" date="2014-09" db="EMBL/GenBank/DDBJ databases">
        <title>Genome sequence of the luminous mushroom Mycena chlorophos for searching fungal bioluminescence genes.</title>
        <authorList>
            <person name="Tanaka Y."/>
            <person name="Kasuga D."/>
            <person name="Oba Y."/>
            <person name="Hase S."/>
            <person name="Sato K."/>
            <person name="Oba Y."/>
            <person name="Sakakibara Y."/>
        </authorList>
    </citation>
    <scope>NUCLEOTIDE SEQUENCE</scope>
</reference>
<evidence type="ECO:0000313" key="2">
    <source>
        <dbReference type="EMBL" id="GAT45712.1"/>
    </source>
</evidence>
<evidence type="ECO:0000313" key="3">
    <source>
        <dbReference type="Proteomes" id="UP000815677"/>
    </source>
</evidence>
<keyword evidence="3" id="KW-1185">Reference proteome</keyword>
<name>A0ABQ0L5C9_MYCCL</name>
<accession>A0ABQ0L5C9</accession>
<evidence type="ECO:0000256" key="1">
    <source>
        <dbReference type="SAM" id="MobiDB-lite"/>
    </source>
</evidence>
<sequence length="130" mass="13973">MIKYSSLRHLADSAQHTTSNNTTRRPSNALRRNAGTHEVRTPAPNNKHRHRPSFSGLFASRIYDIAILGHGQRSLTFRSAGGGPAGISNHAKALPASLQKGARIGNTVTELTIATLYSNAGGDFKNVIKT</sequence>
<dbReference type="Proteomes" id="UP000815677">
    <property type="component" value="Unassembled WGS sequence"/>
</dbReference>
<proteinExistence type="predicted"/>
<gene>
    <name evidence="2" type="ORF">MCHLO_03276</name>
</gene>
<feature type="compositionally biased region" description="Low complexity" evidence="1">
    <location>
        <begin position="17"/>
        <end position="28"/>
    </location>
</feature>
<dbReference type="EMBL" id="DF841693">
    <property type="protein sequence ID" value="GAT45712.1"/>
    <property type="molecule type" value="Genomic_DNA"/>
</dbReference>